<organism evidence="4 5">
    <name type="scientific">Rosa chinensis</name>
    <name type="common">China rose</name>
    <dbReference type="NCBI Taxonomy" id="74649"/>
    <lineage>
        <taxon>Eukaryota</taxon>
        <taxon>Viridiplantae</taxon>
        <taxon>Streptophyta</taxon>
        <taxon>Embryophyta</taxon>
        <taxon>Tracheophyta</taxon>
        <taxon>Spermatophyta</taxon>
        <taxon>Magnoliopsida</taxon>
        <taxon>eudicotyledons</taxon>
        <taxon>Gunneridae</taxon>
        <taxon>Pentapetalae</taxon>
        <taxon>rosids</taxon>
        <taxon>fabids</taxon>
        <taxon>Rosales</taxon>
        <taxon>Rosaceae</taxon>
        <taxon>Rosoideae</taxon>
        <taxon>Rosoideae incertae sedis</taxon>
        <taxon>Rosa</taxon>
    </lineage>
</organism>
<dbReference type="PANTHER" id="PTHR47592">
    <property type="entry name" value="PBF68 PROTEIN"/>
    <property type="match status" value="1"/>
</dbReference>
<dbReference type="Pfam" id="PF14223">
    <property type="entry name" value="Retrotran_gag_2"/>
    <property type="match status" value="1"/>
</dbReference>
<evidence type="ECO:0000259" key="3">
    <source>
        <dbReference type="PROSITE" id="PS50158"/>
    </source>
</evidence>
<dbReference type="PANTHER" id="PTHR47592:SF27">
    <property type="entry name" value="OS08G0421700 PROTEIN"/>
    <property type="match status" value="1"/>
</dbReference>
<keyword evidence="4" id="KW-0695">RNA-directed DNA polymerase</keyword>
<protein>
    <submittedName>
        <fullName evidence="4">Putative RNA-directed DNA polymerase</fullName>
        <ecNumber evidence="4">2.7.7.49</ecNumber>
    </submittedName>
</protein>
<dbReference type="EMBL" id="PDCK01000039">
    <property type="protein sequence ID" value="PRQ56251.1"/>
    <property type="molecule type" value="Genomic_DNA"/>
</dbReference>
<comment type="caution">
    <text evidence="4">The sequence shown here is derived from an EMBL/GenBank/DDBJ whole genome shotgun (WGS) entry which is preliminary data.</text>
</comment>
<evidence type="ECO:0000313" key="4">
    <source>
        <dbReference type="EMBL" id="PRQ56251.1"/>
    </source>
</evidence>
<dbReference type="EC" id="2.7.7.49" evidence="4"/>
<dbReference type="GO" id="GO:0003964">
    <property type="term" value="F:RNA-directed DNA polymerase activity"/>
    <property type="evidence" value="ECO:0007669"/>
    <property type="project" value="UniProtKB-KW"/>
</dbReference>
<gene>
    <name evidence="4" type="ORF">RchiOBHm_Chr1g0333711</name>
</gene>
<dbReference type="SMART" id="SM00343">
    <property type="entry name" value="ZnF_C2HC"/>
    <property type="match status" value="1"/>
</dbReference>
<accession>A0A2P6SC38</accession>
<dbReference type="Pfam" id="PF22936">
    <property type="entry name" value="Pol_BBD"/>
    <property type="match status" value="1"/>
</dbReference>
<dbReference type="OMA" id="HYMELAN"/>
<proteinExistence type="predicted"/>
<feature type="region of interest" description="Disordered" evidence="2">
    <location>
        <begin position="221"/>
        <end position="250"/>
    </location>
</feature>
<dbReference type="InterPro" id="IPR001878">
    <property type="entry name" value="Znf_CCHC"/>
</dbReference>
<dbReference type="Gramene" id="PRQ56251">
    <property type="protein sequence ID" value="PRQ56251"/>
    <property type="gene ID" value="RchiOBHm_Chr1g0333711"/>
</dbReference>
<name>A0A2P6SC38_ROSCH</name>
<evidence type="ECO:0000256" key="2">
    <source>
        <dbReference type="SAM" id="MobiDB-lite"/>
    </source>
</evidence>
<keyword evidence="1" id="KW-0862">Zinc</keyword>
<dbReference type="InterPro" id="IPR054722">
    <property type="entry name" value="PolX-like_BBD"/>
</dbReference>
<dbReference type="GO" id="GO:0008270">
    <property type="term" value="F:zinc ion binding"/>
    <property type="evidence" value="ECO:0007669"/>
    <property type="project" value="UniProtKB-KW"/>
</dbReference>
<evidence type="ECO:0000313" key="5">
    <source>
        <dbReference type="Proteomes" id="UP000238479"/>
    </source>
</evidence>
<dbReference type="STRING" id="74649.A0A2P6SC38"/>
<keyword evidence="4" id="KW-0808">Transferase</keyword>
<feature type="domain" description="CCHC-type" evidence="3">
    <location>
        <begin position="258"/>
        <end position="273"/>
    </location>
</feature>
<dbReference type="PROSITE" id="PS50158">
    <property type="entry name" value="ZF_CCHC"/>
    <property type="match status" value="1"/>
</dbReference>
<keyword evidence="5" id="KW-1185">Reference proteome</keyword>
<keyword evidence="4" id="KW-0548">Nucleotidyltransferase</keyword>
<dbReference type="Proteomes" id="UP000238479">
    <property type="component" value="Chromosome 1"/>
</dbReference>
<sequence length="392" mass="44267">MADDKEDVGSNVMPIMLNGKDNFTLWQRKMKSVLILQGLYEAILEIENKAANMADKVWQKMDKKAKSFIELHLADHVLVHVLASAGENMNSKETWDYLEKVYAGRVHVGENMGSNKTLDNVKEVDADKLFLKDELYSLWMEEGRDLQDHLNKFQICVANLSKVDVMYKDEEKALMLLRSLPASFEHFITRLVSGKDSLKYGEITEAIQSYFKMSRETESSQEGGIHVKGKETSQWTSKKDISGNKGTSKSKEKYKKGCFKCGATDHLKRNCREGKMRAEAMAGSSNTANVVIKLDKDDGELLVVAASSNAFRNWILDTGCTFHMCAIREWFDTFEDSSSGEVFRGDDSSCRILGIGSVKIRMHDGVVRTLENVRYIPKLRKNLISLGTLDKA</sequence>
<dbReference type="GO" id="GO:0003676">
    <property type="term" value="F:nucleic acid binding"/>
    <property type="evidence" value="ECO:0007669"/>
    <property type="project" value="InterPro"/>
</dbReference>
<evidence type="ECO:0000256" key="1">
    <source>
        <dbReference type="PROSITE-ProRule" id="PRU00047"/>
    </source>
</evidence>
<keyword evidence="1" id="KW-0479">Metal-binding</keyword>
<dbReference type="AlphaFoldDB" id="A0A2P6SC38"/>
<keyword evidence="1" id="KW-0863">Zinc-finger</keyword>
<reference evidence="4 5" key="1">
    <citation type="journal article" date="2018" name="Nat. Genet.">
        <title>The Rosa genome provides new insights in the design of modern roses.</title>
        <authorList>
            <person name="Bendahmane M."/>
        </authorList>
    </citation>
    <scope>NUCLEOTIDE SEQUENCE [LARGE SCALE GENOMIC DNA]</scope>
    <source>
        <strain evidence="5">cv. Old Blush</strain>
    </source>
</reference>